<keyword evidence="2" id="KW-1185">Reference proteome</keyword>
<dbReference type="PANTHER" id="PTHR39450:SF1">
    <property type="entry name" value="DUF1667 DOMAIN-CONTAINING PROTEIN"/>
    <property type="match status" value="1"/>
</dbReference>
<organism evidence="1 2">
    <name type="scientific">Proteiniclasticum sediminis</name>
    <dbReference type="NCBI Taxonomy" id="2804028"/>
    <lineage>
        <taxon>Bacteria</taxon>
        <taxon>Bacillati</taxon>
        <taxon>Bacillota</taxon>
        <taxon>Clostridia</taxon>
        <taxon>Eubacteriales</taxon>
        <taxon>Clostridiaceae</taxon>
        <taxon>Proteiniclasticum</taxon>
    </lineage>
</organism>
<dbReference type="RefSeq" id="WP_211802531.1">
    <property type="nucleotide sequence ID" value="NZ_JAGSCS010000020.1"/>
</dbReference>
<dbReference type="InterPro" id="IPR012460">
    <property type="entry name" value="DUF1667"/>
</dbReference>
<dbReference type="PANTHER" id="PTHR39450">
    <property type="entry name" value="MOLYBDOPTERIN OXIDOREDUCTASE, 4FE-4S CLUSTER-BINDING SUBUNIT"/>
    <property type="match status" value="1"/>
</dbReference>
<dbReference type="InterPro" id="IPR036593">
    <property type="entry name" value="CPE0013-like_sf"/>
</dbReference>
<protein>
    <submittedName>
        <fullName evidence="1">DUF1667 domain-containing protein</fullName>
    </submittedName>
</protein>
<dbReference type="EMBL" id="JAGSCS010000020">
    <property type="protein sequence ID" value="MBR0577112.1"/>
    <property type="molecule type" value="Genomic_DNA"/>
</dbReference>
<dbReference type="AlphaFoldDB" id="A0A941CRX4"/>
<dbReference type="Gene3D" id="3.10.530.10">
    <property type="entry name" value="CPE0013-like"/>
    <property type="match status" value="1"/>
</dbReference>
<evidence type="ECO:0000313" key="1">
    <source>
        <dbReference type="EMBL" id="MBR0577112.1"/>
    </source>
</evidence>
<sequence>MREMICIVCPKGCRLSVDERPDGEILVTGNSCNRGIPYAKKELTNPTRVVTSTVKITGGIHKRLPVKTSFDIPKHLNFAVMKELEKVEVQAPVKVGTVIVPNILGTGADIVATRNM</sequence>
<proteinExistence type="predicted"/>
<evidence type="ECO:0000313" key="2">
    <source>
        <dbReference type="Proteomes" id="UP000675379"/>
    </source>
</evidence>
<dbReference type="SUPFAM" id="SSF160148">
    <property type="entry name" value="CPE0013-like"/>
    <property type="match status" value="1"/>
</dbReference>
<name>A0A941CRX4_9CLOT</name>
<gene>
    <name evidence="1" type="ORF">KCG48_12380</name>
</gene>
<reference evidence="1" key="1">
    <citation type="submission" date="2021-04" db="EMBL/GenBank/DDBJ databases">
        <title>Proteiniclasticum sedimins sp. nov., an obligate anaerobic bacterium isolated from anaerobic sludge.</title>
        <authorList>
            <person name="Liu J."/>
        </authorList>
    </citation>
    <scope>NUCLEOTIDE SEQUENCE</scope>
    <source>
        <strain evidence="1">BAD-10</strain>
    </source>
</reference>
<accession>A0A941CRX4</accession>
<comment type="caution">
    <text evidence="1">The sequence shown here is derived from an EMBL/GenBank/DDBJ whole genome shotgun (WGS) entry which is preliminary data.</text>
</comment>
<dbReference type="Pfam" id="PF07892">
    <property type="entry name" value="DUF1667"/>
    <property type="match status" value="1"/>
</dbReference>
<dbReference type="Proteomes" id="UP000675379">
    <property type="component" value="Unassembled WGS sequence"/>
</dbReference>